<dbReference type="Proteomes" id="UP000008144">
    <property type="component" value="Unassembled WGS sequence"/>
</dbReference>
<name>H2XQD6_CIOIN</name>
<sequence>VYNRVNIAAETNYFKSITGVVLIRKIKVVSVNITTNNLDLFHRNIYVGRGKQLPGSPVFIKFGA</sequence>
<organism evidence="1 2">
    <name type="scientific">Ciona intestinalis</name>
    <name type="common">Transparent sea squirt</name>
    <name type="synonym">Ascidia intestinalis</name>
    <dbReference type="NCBI Taxonomy" id="7719"/>
    <lineage>
        <taxon>Eukaryota</taxon>
        <taxon>Metazoa</taxon>
        <taxon>Chordata</taxon>
        <taxon>Tunicata</taxon>
        <taxon>Ascidiacea</taxon>
        <taxon>Phlebobranchia</taxon>
        <taxon>Cionidae</taxon>
        <taxon>Ciona</taxon>
    </lineage>
</organism>
<accession>H2XQD6</accession>
<evidence type="ECO:0000313" key="2">
    <source>
        <dbReference type="Proteomes" id="UP000008144"/>
    </source>
</evidence>
<proteinExistence type="predicted"/>
<protein>
    <submittedName>
        <fullName evidence="1">Uncharacterized protein</fullName>
    </submittedName>
</protein>
<keyword evidence="2" id="KW-1185">Reference proteome</keyword>
<dbReference type="HOGENOM" id="CLU_2873420_0_0_1"/>
<dbReference type="AlphaFoldDB" id="H2XQD6"/>
<dbReference type="Ensembl" id="ENSCINT00000034029.1">
    <property type="protein sequence ID" value="ENSCINP00000031870.1"/>
    <property type="gene ID" value="ENSCING00000020554.1"/>
</dbReference>
<evidence type="ECO:0000313" key="1">
    <source>
        <dbReference type="Ensembl" id="ENSCINP00000031870.1"/>
    </source>
</evidence>
<reference evidence="1" key="2">
    <citation type="submission" date="2025-08" db="UniProtKB">
        <authorList>
            <consortium name="Ensembl"/>
        </authorList>
    </citation>
    <scope>IDENTIFICATION</scope>
</reference>
<reference evidence="2" key="1">
    <citation type="journal article" date="2002" name="Science">
        <title>The draft genome of Ciona intestinalis: insights into chordate and vertebrate origins.</title>
        <authorList>
            <person name="Dehal P."/>
            <person name="Satou Y."/>
            <person name="Campbell R.K."/>
            <person name="Chapman J."/>
            <person name="Degnan B."/>
            <person name="De Tomaso A."/>
            <person name="Davidson B."/>
            <person name="Di Gregorio A."/>
            <person name="Gelpke M."/>
            <person name="Goodstein D.M."/>
            <person name="Harafuji N."/>
            <person name="Hastings K.E."/>
            <person name="Ho I."/>
            <person name="Hotta K."/>
            <person name="Huang W."/>
            <person name="Kawashima T."/>
            <person name="Lemaire P."/>
            <person name="Martinez D."/>
            <person name="Meinertzhagen I.A."/>
            <person name="Necula S."/>
            <person name="Nonaka M."/>
            <person name="Putnam N."/>
            <person name="Rash S."/>
            <person name="Saiga H."/>
            <person name="Satake M."/>
            <person name="Terry A."/>
            <person name="Yamada L."/>
            <person name="Wang H.G."/>
            <person name="Awazu S."/>
            <person name="Azumi K."/>
            <person name="Boore J."/>
            <person name="Branno M."/>
            <person name="Chin-Bow S."/>
            <person name="DeSantis R."/>
            <person name="Doyle S."/>
            <person name="Francino P."/>
            <person name="Keys D.N."/>
            <person name="Haga S."/>
            <person name="Hayashi H."/>
            <person name="Hino K."/>
            <person name="Imai K.S."/>
            <person name="Inaba K."/>
            <person name="Kano S."/>
            <person name="Kobayashi K."/>
            <person name="Kobayashi M."/>
            <person name="Lee B.I."/>
            <person name="Makabe K.W."/>
            <person name="Manohar C."/>
            <person name="Matassi G."/>
            <person name="Medina M."/>
            <person name="Mochizuki Y."/>
            <person name="Mount S."/>
            <person name="Morishita T."/>
            <person name="Miura S."/>
            <person name="Nakayama A."/>
            <person name="Nishizaka S."/>
            <person name="Nomoto H."/>
            <person name="Ohta F."/>
            <person name="Oishi K."/>
            <person name="Rigoutsos I."/>
            <person name="Sano M."/>
            <person name="Sasaki A."/>
            <person name="Sasakura Y."/>
            <person name="Shoguchi E."/>
            <person name="Shin-i T."/>
            <person name="Spagnuolo A."/>
            <person name="Stainier D."/>
            <person name="Suzuki M.M."/>
            <person name="Tassy O."/>
            <person name="Takatori N."/>
            <person name="Tokuoka M."/>
            <person name="Yagi K."/>
            <person name="Yoshizaki F."/>
            <person name="Wada S."/>
            <person name="Zhang C."/>
            <person name="Hyatt P.D."/>
            <person name="Larimer F."/>
            <person name="Detter C."/>
            <person name="Doggett N."/>
            <person name="Glavina T."/>
            <person name="Hawkins T."/>
            <person name="Richardson P."/>
            <person name="Lucas S."/>
            <person name="Kohara Y."/>
            <person name="Levine M."/>
            <person name="Satoh N."/>
            <person name="Rokhsar D.S."/>
        </authorList>
    </citation>
    <scope>NUCLEOTIDE SEQUENCE [LARGE SCALE GENOMIC DNA]</scope>
</reference>
<reference evidence="1" key="3">
    <citation type="submission" date="2025-09" db="UniProtKB">
        <authorList>
            <consortium name="Ensembl"/>
        </authorList>
    </citation>
    <scope>IDENTIFICATION</scope>
</reference>
<dbReference type="InParanoid" id="H2XQD6"/>